<dbReference type="PANTHER" id="PTHR33427">
    <property type="entry name" value="HNH ENDONUCLEASE"/>
    <property type="match status" value="1"/>
</dbReference>
<dbReference type="Gene3D" id="1.10.30.50">
    <property type="match status" value="1"/>
</dbReference>
<dbReference type="Gene3D" id="4.10.60.10">
    <property type="entry name" value="Zinc finger, CCHC-type"/>
    <property type="match status" value="1"/>
</dbReference>
<keyword evidence="4" id="KW-1185">Reference proteome</keyword>
<name>A0A1R3IVS7_COCAP</name>
<dbReference type="InterPro" id="IPR054722">
    <property type="entry name" value="PolX-like_BBD"/>
</dbReference>
<evidence type="ECO:0000256" key="1">
    <source>
        <dbReference type="SAM" id="MobiDB-lite"/>
    </source>
</evidence>
<evidence type="ECO:0000313" key="4">
    <source>
        <dbReference type="Proteomes" id="UP000188268"/>
    </source>
</evidence>
<dbReference type="InterPro" id="IPR003615">
    <property type="entry name" value="HNH_nuc"/>
</dbReference>
<comment type="caution">
    <text evidence="3">The sequence shown here is derived from an EMBL/GenBank/DDBJ whole genome shotgun (WGS) entry which is preliminary data.</text>
</comment>
<feature type="region of interest" description="Disordered" evidence="1">
    <location>
        <begin position="123"/>
        <end position="163"/>
    </location>
</feature>
<dbReference type="PANTHER" id="PTHR33427:SF1">
    <property type="entry name" value="F6A14.21 PROTEIN"/>
    <property type="match status" value="1"/>
</dbReference>
<dbReference type="Pfam" id="PF22936">
    <property type="entry name" value="Pol_BBD"/>
    <property type="match status" value="1"/>
</dbReference>
<dbReference type="OrthoDB" id="1883054at2759"/>
<organism evidence="3 4">
    <name type="scientific">Corchorus capsularis</name>
    <name type="common">Jute</name>
    <dbReference type="NCBI Taxonomy" id="210143"/>
    <lineage>
        <taxon>Eukaryota</taxon>
        <taxon>Viridiplantae</taxon>
        <taxon>Streptophyta</taxon>
        <taxon>Embryophyta</taxon>
        <taxon>Tracheophyta</taxon>
        <taxon>Spermatophyta</taxon>
        <taxon>Magnoliopsida</taxon>
        <taxon>eudicotyledons</taxon>
        <taxon>Gunneridae</taxon>
        <taxon>Pentapetalae</taxon>
        <taxon>rosids</taxon>
        <taxon>malvids</taxon>
        <taxon>Malvales</taxon>
        <taxon>Malvaceae</taxon>
        <taxon>Grewioideae</taxon>
        <taxon>Apeibeae</taxon>
        <taxon>Corchorus</taxon>
    </lineage>
</organism>
<keyword evidence="3" id="KW-0255">Endonuclease</keyword>
<dbReference type="AlphaFoldDB" id="A0A1R3IVS7"/>
<protein>
    <submittedName>
        <fullName evidence="3">HNH endonuclease</fullName>
    </submittedName>
</protein>
<gene>
    <name evidence="3" type="ORF">CCACVL1_09527</name>
</gene>
<evidence type="ECO:0000259" key="2">
    <source>
        <dbReference type="Pfam" id="PF22936"/>
    </source>
</evidence>
<feature type="domain" description="Retrovirus-related Pol polyprotein from transposon TNT 1-94-like beta-barrel" evidence="2">
    <location>
        <begin position="228"/>
        <end position="283"/>
    </location>
</feature>
<feature type="compositionally biased region" description="Basic and acidic residues" evidence="1">
    <location>
        <begin position="154"/>
        <end position="163"/>
    </location>
</feature>
<dbReference type="Proteomes" id="UP000188268">
    <property type="component" value="Unassembled WGS sequence"/>
</dbReference>
<sequence>MADTSSGSALKFEIESFNGTNNFQMWKSTITNVLVQQRLRDAFETDKLAAVNENRWKDIQRKALVSVDEVMKEVDKVVLLINSLTDRYDPVTRALMVGRKTLSLQDVTSAILEYDRLKETEKKDEENGALTVERGRTNGGDYKNDGRSNGGFNERGRSSSRPRVDMSSKECYYCHEMGHIKAYYKKLKEDLRDFMKSKKKNKAGVNVAAADSDEYSDEDVVLMLEKCDKAVYMANHGEEKIEGIGSVKLRLHDESVKMLGNVRYVPNFTRNLISLGKLDSFGYGYSCRGGGLKITKGSMIVMKEVKNSKNLYELIGSTIRGDGSVSSHQIEKKDVDFPTKKKITFVGSGEFISHRYRLSHPIRQTDDLIAWRCPHLGFMKINVDASVVSNLGDLAMGGIFSCDQGLWMFGFPSKLGQCHVMKIYYGLRPVKIPYSIPTLALVTSSSSLDRAATLSFHRAISRSMVFPSYLSAHVLSENYLVRFAEFKLVFFQTLSQCLDQSLVMPDYPQLQAHLKWKFLPFNYLFVLSVEAWQQLPSVPPGTGKHKIKMGSSPRHSRSSNGEEERPRFFDSKAKTKCWANADTVPGRHPDRWRKDVAGNIVCKRFCNCQGCLCFEYDHIVPFSKGGESTAENCQILQTRVNRFKSNKEGLDTSKLKGYSCEVQFTDKELDIIEMAVYGDVIRPGNQCRCRTVAEMLGQYKSKDDLAACKLPHDKQSA</sequence>
<dbReference type="Gramene" id="OMO86691">
    <property type="protein sequence ID" value="OMO86691"/>
    <property type="gene ID" value="CCACVL1_09527"/>
</dbReference>
<proteinExistence type="predicted"/>
<evidence type="ECO:0000313" key="3">
    <source>
        <dbReference type="EMBL" id="OMO86691.1"/>
    </source>
</evidence>
<dbReference type="CDD" id="cd00085">
    <property type="entry name" value="HNHc"/>
    <property type="match status" value="1"/>
</dbReference>
<dbReference type="EMBL" id="AWWV01009412">
    <property type="protein sequence ID" value="OMO86691.1"/>
    <property type="molecule type" value="Genomic_DNA"/>
</dbReference>
<dbReference type="GO" id="GO:0004519">
    <property type="term" value="F:endonuclease activity"/>
    <property type="evidence" value="ECO:0007669"/>
    <property type="project" value="UniProtKB-KW"/>
</dbReference>
<accession>A0A1R3IVS7</accession>
<feature type="compositionally biased region" description="Basic and acidic residues" evidence="1">
    <location>
        <begin position="560"/>
        <end position="569"/>
    </location>
</feature>
<feature type="region of interest" description="Disordered" evidence="1">
    <location>
        <begin position="541"/>
        <end position="569"/>
    </location>
</feature>
<keyword evidence="3" id="KW-0378">Hydrolase</keyword>
<keyword evidence="3" id="KW-0540">Nuclease</keyword>
<reference evidence="3 4" key="1">
    <citation type="submission" date="2013-09" db="EMBL/GenBank/DDBJ databases">
        <title>Corchorus capsularis genome sequencing.</title>
        <authorList>
            <person name="Alam M."/>
            <person name="Haque M.S."/>
            <person name="Islam M.S."/>
            <person name="Emdad E.M."/>
            <person name="Islam M.M."/>
            <person name="Ahmed B."/>
            <person name="Halim A."/>
            <person name="Hossen Q.M.M."/>
            <person name="Hossain M.Z."/>
            <person name="Ahmed R."/>
            <person name="Khan M.M."/>
            <person name="Islam R."/>
            <person name="Rashid M.M."/>
            <person name="Khan S.A."/>
            <person name="Rahman M.S."/>
            <person name="Alam M."/>
        </authorList>
    </citation>
    <scope>NUCLEOTIDE SEQUENCE [LARGE SCALE GENOMIC DNA]</scope>
    <source>
        <strain evidence="4">cv. CVL-1</strain>
        <tissue evidence="3">Whole seedling</tissue>
    </source>
</reference>